<keyword evidence="2" id="KW-0732">Signal</keyword>
<name>A0ABQ1JPL0_9PROT</name>
<evidence type="ECO:0000256" key="3">
    <source>
        <dbReference type="ARBA" id="ARBA00023136"/>
    </source>
</evidence>
<evidence type="ECO:0000256" key="2">
    <source>
        <dbReference type="ARBA" id="ARBA00022729"/>
    </source>
</evidence>
<keyword evidence="4" id="KW-0564">Palmitate</keyword>
<evidence type="ECO:0000256" key="1">
    <source>
        <dbReference type="ARBA" id="ARBA00004459"/>
    </source>
</evidence>
<dbReference type="InterPro" id="IPR032831">
    <property type="entry name" value="LptM_cons"/>
</dbReference>
<keyword evidence="6" id="KW-0449">Lipoprotein</keyword>
<comment type="caution">
    <text evidence="8">The sequence shown here is derived from an EMBL/GenBank/DDBJ whole genome shotgun (WGS) entry which is preliminary data.</text>
</comment>
<dbReference type="EMBL" id="BMKF01000002">
    <property type="protein sequence ID" value="GGB71878.1"/>
    <property type="molecule type" value="Genomic_DNA"/>
</dbReference>
<dbReference type="RefSeq" id="WP_084392213.1">
    <property type="nucleotide sequence ID" value="NZ_BMKF01000002.1"/>
</dbReference>
<keyword evidence="9" id="KW-1185">Reference proteome</keyword>
<organism evidence="8 9">
    <name type="scientific">Henriciella pelagia</name>
    <dbReference type="NCBI Taxonomy" id="1977912"/>
    <lineage>
        <taxon>Bacteria</taxon>
        <taxon>Pseudomonadati</taxon>
        <taxon>Pseudomonadota</taxon>
        <taxon>Alphaproteobacteria</taxon>
        <taxon>Hyphomonadales</taxon>
        <taxon>Hyphomonadaceae</taxon>
        <taxon>Henriciella</taxon>
    </lineage>
</organism>
<dbReference type="Proteomes" id="UP000628854">
    <property type="component" value="Unassembled WGS sequence"/>
</dbReference>
<evidence type="ECO:0000313" key="8">
    <source>
        <dbReference type="EMBL" id="GGB71878.1"/>
    </source>
</evidence>
<reference evidence="9" key="1">
    <citation type="journal article" date="2019" name="Int. J. Syst. Evol. Microbiol.">
        <title>The Global Catalogue of Microorganisms (GCM) 10K type strain sequencing project: providing services to taxonomists for standard genome sequencing and annotation.</title>
        <authorList>
            <consortium name="The Broad Institute Genomics Platform"/>
            <consortium name="The Broad Institute Genome Sequencing Center for Infectious Disease"/>
            <person name="Wu L."/>
            <person name="Ma J."/>
        </authorList>
    </citation>
    <scope>NUCLEOTIDE SEQUENCE [LARGE SCALE GENOMIC DNA]</scope>
    <source>
        <strain evidence="9">CGMCC 1.15928</strain>
    </source>
</reference>
<evidence type="ECO:0000256" key="7">
    <source>
        <dbReference type="SAM" id="MobiDB-lite"/>
    </source>
</evidence>
<dbReference type="NCBIfam" id="NF047847">
    <property type="entry name" value="SS_mature_LptM"/>
    <property type="match status" value="1"/>
</dbReference>
<gene>
    <name evidence="8" type="ORF">GCM10011503_20680</name>
</gene>
<feature type="compositionally biased region" description="Acidic residues" evidence="7">
    <location>
        <begin position="80"/>
        <end position="91"/>
    </location>
</feature>
<evidence type="ECO:0000256" key="6">
    <source>
        <dbReference type="ARBA" id="ARBA00023288"/>
    </source>
</evidence>
<feature type="region of interest" description="Disordered" evidence="7">
    <location>
        <begin position="67"/>
        <end position="91"/>
    </location>
</feature>
<sequence length="91" mass="9404">MKTSILFATGIALTGILGGCGIRGDLQRPPPIFSEPPSEEAQTPVDVPVEFALAPERPADTAYYNSLGGEIPKPDPAAEVGEDELGDIPAG</sequence>
<proteinExistence type="predicted"/>
<feature type="region of interest" description="Disordered" evidence="7">
    <location>
        <begin position="25"/>
        <end position="44"/>
    </location>
</feature>
<evidence type="ECO:0000256" key="5">
    <source>
        <dbReference type="ARBA" id="ARBA00023237"/>
    </source>
</evidence>
<evidence type="ECO:0008006" key="10">
    <source>
        <dbReference type="Google" id="ProtNLM"/>
    </source>
</evidence>
<keyword evidence="5" id="KW-0998">Cell outer membrane</keyword>
<evidence type="ECO:0000256" key="4">
    <source>
        <dbReference type="ARBA" id="ARBA00023139"/>
    </source>
</evidence>
<dbReference type="PROSITE" id="PS51257">
    <property type="entry name" value="PROKAR_LIPOPROTEIN"/>
    <property type="match status" value="1"/>
</dbReference>
<comment type="subcellular location">
    <subcellularLocation>
        <location evidence="1">Cell outer membrane</location>
        <topology evidence="1">Lipid-anchor</topology>
    </subcellularLocation>
</comment>
<evidence type="ECO:0000313" key="9">
    <source>
        <dbReference type="Proteomes" id="UP000628854"/>
    </source>
</evidence>
<protein>
    <recommendedName>
        <fullName evidence="10">Argininosuccinate lyase</fullName>
    </recommendedName>
</protein>
<keyword evidence="3" id="KW-0472">Membrane</keyword>
<accession>A0ABQ1JPL0</accession>